<dbReference type="EMBL" id="UYRT01015280">
    <property type="protein sequence ID" value="VDK54885.1"/>
    <property type="molecule type" value="Genomic_DNA"/>
</dbReference>
<evidence type="ECO:0000313" key="3">
    <source>
        <dbReference type="Proteomes" id="UP000271098"/>
    </source>
</evidence>
<sequence length="158" mass="17219">MLIKIAALVYQSTEGAALRVWQVLDAADDAEFGHKNASVMMAMPKLYLWQWNKTFNQSGTFAITDSILQDTVEPGIEASPRTMQNGLSDDGPSVSSSAEQHDSKSTSSSALPGAALNLLLEILNDWELRDLVIEKHQTAFENYIQETISGSNSATESP</sequence>
<evidence type="ECO:0000256" key="1">
    <source>
        <dbReference type="SAM" id="MobiDB-lite"/>
    </source>
</evidence>
<feature type="compositionally biased region" description="Polar residues" evidence="1">
    <location>
        <begin position="81"/>
        <end position="98"/>
    </location>
</feature>
<accession>A0A183DCN3</accession>
<proteinExistence type="predicted"/>
<evidence type="ECO:0000313" key="4">
    <source>
        <dbReference type="WBParaSite" id="GPUH_0000648301-mRNA-1"/>
    </source>
</evidence>
<reference evidence="4" key="1">
    <citation type="submission" date="2016-06" db="UniProtKB">
        <authorList>
            <consortium name="WormBaseParasite"/>
        </authorList>
    </citation>
    <scope>IDENTIFICATION</scope>
</reference>
<dbReference type="Proteomes" id="UP000271098">
    <property type="component" value="Unassembled WGS sequence"/>
</dbReference>
<evidence type="ECO:0000313" key="2">
    <source>
        <dbReference type="EMBL" id="VDK54885.1"/>
    </source>
</evidence>
<protein>
    <submittedName>
        <fullName evidence="4">Transcriptional regulator</fullName>
    </submittedName>
</protein>
<gene>
    <name evidence="2" type="ORF">GPUH_LOCUS6476</name>
</gene>
<dbReference type="WBParaSite" id="GPUH_0000648301-mRNA-1">
    <property type="protein sequence ID" value="GPUH_0000648301-mRNA-1"/>
    <property type="gene ID" value="GPUH_0000648301"/>
</dbReference>
<name>A0A183DCN3_9BILA</name>
<dbReference type="AlphaFoldDB" id="A0A183DCN3"/>
<organism evidence="4">
    <name type="scientific">Gongylonema pulchrum</name>
    <dbReference type="NCBI Taxonomy" id="637853"/>
    <lineage>
        <taxon>Eukaryota</taxon>
        <taxon>Metazoa</taxon>
        <taxon>Ecdysozoa</taxon>
        <taxon>Nematoda</taxon>
        <taxon>Chromadorea</taxon>
        <taxon>Rhabditida</taxon>
        <taxon>Spirurina</taxon>
        <taxon>Spiruromorpha</taxon>
        <taxon>Spiruroidea</taxon>
        <taxon>Gongylonematidae</taxon>
        <taxon>Gongylonema</taxon>
    </lineage>
</organism>
<feature type="region of interest" description="Disordered" evidence="1">
    <location>
        <begin position="73"/>
        <end position="109"/>
    </location>
</feature>
<keyword evidence="3" id="KW-1185">Reference proteome</keyword>
<reference evidence="2 3" key="2">
    <citation type="submission" date="2018-11" db="EMBL/GenBank/DDBJ databases">
        <authorList>
            <consortium name="Pathogen Informatics"/>
        </authorList>
    </citation>
    <scope>NUCLEOTIDE SEQUENCE [LARGE SCALE GENOMIC DNA]</scope>
</reference>